<dbReference type="InterPro" id="IPR046824">
    <property type="entry name" value="Mss51-like_C"/>
</dbReference>
<dbReference type="OrthoDB" id="5282002at2759"/>
<accession>A0A0L7QLC1</accession>
<evidence type="ECO:0000259" key="1">
    <source>
        <dbReference type="Pfam" id="PF20179"/>
    </source>
</evidence>
<proteinExistence type="predicted"/>
<dbReference type="Proteomes" id="UP000053825">
    <property type="component" value="Unassembled WGS sequence"/>
</dbReference>
<dbReference type="Pfam" id="PF20179">
    <property type="entry name" value="MSS51_C"/>
    <property type="match status" value="1"/>
</dbReference>
<protein>
    <recommendedName>
        <fullName evidence="1">Mitochondrial splicing suppressor 51-like C-terminal domain-containing protein</fullName>
    </recommendedName>
</protein>
<gene>
    <name evidence="2" type="ORF">WH47_11545</name>
</gene>
<dbReference type="PANTHER" id="PTHR28069">
    <property type="entry name" value="GH20023P"/>
    <property type="match status" value="1"/>
</dbReference>
<organism evidence="2 3">
    <name type="scientific">Habropoda laboriosa</name>
    <dbReference type="NCBI Taxonomy" id="597456"/>
    <lineage>
        <taxon>Eukaryota</taxon>
        <taxon>Metazoa</taxon>
        <taxon>Ecdysozoa</taxon>
        <taxon>Arthropoda</taxon>
        <taxon>Hexapoda</taxon>
        <taxon>Insecta</taxon>
        <taxon>Pterygota</taxon>
        <taxon>Neoptera</taxon>
        <taxon>Endopterygota</taxon>
        <taxon>Hymenoptera</taxon>
        <taxon>Apocrita</taxon>
        <taxon>Aculeata</taxon>
        <taxon>Apoidea</taxon>
        <taxon>Anthophila</taxon>
        <taxon>Apidae</taxon>
        <taxon>Habropoda</taxon>
    </lineage>
</organism>
<evidence type="ECO:0000313" key="3">
    <source>
        <dbReference type="Proteomes" id="UP000053825"/>
    </source>
</evidence>
<dbReference type="AlphaFoldDB" id="A0A0L7QLC1"/>
<evidence type="ECO:0000313" key="2">
    <source>
        <dbReference type="EMBL" id="KOC59359.1"/>
    </source>
</evidence>
<feature type="domain" description="Mitochondrial splicing suppressor 51-like C-terminal" evidence="1">
    <location>
        <begin position="197"/>
        <end position="391"/>
    </location>
</feature>
<dbReference type="PANTHER" id="PTHR28069:SF2">
    <property type="entry name" value="GH20023P"/>
    <property type="match status" value="1"/>
</dbReference>
<reference evidence="2 3" key="1">
    <citation type="submission" date="2015-07" db="EMBL/GenBank/DDBJ databases">
        <title>The genome of Habropoda laboriosa.</title>
        <authorList>
            <person name="Pan H."/>
            <person name="Kapheim K."/>
        </authorList>
    </citation>
    <scope>NUCLEOTIDE SEQUENCE [LARGE SCALE GENOMIC DNA]</scope>
    <source>
        <strain evidence="2">0110345459</strain>
    </source>
</reference>
<sequence length="415" mass="48264">MVSYCSTAHRTQGWSKHRELCEPLTEIRLLLCSMLSTDGDGDGDKKKKSRALVGQLDAEQYRVYRLQLLAILESKMRRPLELWEKEIVLYPRVCRVCRRFGEKLICCARCGMEWFCKEHRDEHEKWCDEFRVLERILLLQRRYGCVNPKIPKVRGEMSGLREVDFDETMYRIYGDCSYYREMDCYTYSVLSHVSTIPLTALYSMEICCPEWQRKSDWTIHVVGAEFQFEGMKLEVWEKLFLHFLPNLKRIRLTLVGPELQLPSGVPPELLSKVKVCSKCKSAGKEVIVSFRPETLYHHLFPDASQESAIQPVDLICVFNPGLYRNTGFGGRDTWPETIREFCIRSTPVVVTSYTADEMVWEIARINSIADVEIILQPRRNPFASIKPDRNFVSDDASPLIYKNYYISIVKGKSSS</sequence>
<dbReference type="EMBL" id="KQ414934">
    <property type="protein sequence ID" value="KOC59359.1"/>
    <property type="molecule type" value="Genomic_DNA"/>
</dbReference>
<name>A0A0L7QLC1_9HYME</name>
<dbReference type="STRING" id="597456.A0A0L7QLC1"/>
<keyword evidence="3" id="KW-1185">Reference proteome</keyword>